<dbReference type="GO" id="GO:0008395">
    <property type="term" value="F:steroid hydroxylase activity"/>
    <property type="evidence" value="ECO:0007669"/>
    <property type="project" value="TreeGrafter"/>
</dbReference>
<dbReference type="PRINTS" id="PR00385">
    <property type="entry name" value="P450"/>
</dbReference>
<keyword evidence="3 8" id="KW-0349">Heme</keyword>
<dbReference type="GO" id="GO:0036199">
    <property type="term" value="F:cholest-4-en-3-one 26-monooxygenase activity"/>
    <property type="evidence" value="ECO:0007669"/>
    <property type="project" value="TreeGrafter"/>
</dbReference>
<dbReference type="InterPro" id="IPR036396">
    <property type="entry name" value="Cyt_P450_sf"/>
</dbReference>
<dbReference type="AlphaFoldDB" id="A0A2U3NTJ7"/>
<keyword evidence="4 8" id="KW-0479">Metal-binding</keyword>
<comment type="similarity">
    <text evidence="2 8">Belongs to the cytochrome P450 family.</text>
</comment>
<dbReference type="CDD" id="cd11078">
    <property type="entry name" value="CYP130-like"/>
    <property type="match status" value="1"/>
</dbReference>
<evidence type="ECO:0000256" key="3">
    <source>
        <dbReference type="ARBA" id="ARBA00022617"/>
    </source>
</evidence>
<evidence type="ECO:0000256" key="2">
    <source>
        <dbReference type="ARBA" id="ARBA00010617"/>
    </source>
</evidence>
<dbReference type="Proteomes" id="UP000240988">
    <property type="component" value="Unassembled WGS sequence"/>
</dbReference>
<evidence type="ECO:0000256" key="8">
    <source>
        <dbReference type="RuleBase" id="RU000461"/>
    </source>
</evidence>
<reference evidence="9 10" key="1">
    <citation type="submission" date="2017-01" db="EMBL/GenBank/DDBJ databases">
        <authorList>
            <consortium name="Urmite Genomes"/>
        </authorList>
    </citation>
    <scope>NUCLEOTIDE SEQUENCE [LARGE SCALE GENOMIC DNA]</scope>
    <source>
        <strain evidence="9 10">AB57</strain>
    </source>
</reference>
<dbReference type="Gene3D" id="1.10.630.10">
    <property type="entry name" value="Cytochrome P450"/>
    <property type="match status" value="1"/>
</dbReference>
<comment type="cofactor">
    <cofactor evidence="1">
        <name>heme</name>
        <dbReference type="ChEBI" id="CHEBI:30413"/>
    </cofactor>
</comment>
<dbReference type="GO" id="GO:0006707">
    <property type="term" value="P:cholesterol catabolic process"/>
    <property type="evidence" value="ECO:0007669"/>
    <property type="project" value="TreeGrafter"/>
</dbReference>
<evidence type="ECO:0000256" key="4">
    <source>
        <dbReference type="ARBA" id="ARBA00022723"/>
    </source>
</evidence>
<feature type="non-terminal residue" evidence="9">
    <location>
        <position position="1"/>
    </location>
</feature>
<keyword evidence="7 8" id="KW-0503">Monooxygenase</keyword>
<dbReference type="PRINTS" id="PR00359">
    <property type="entry name" value="BP450"/>
</dbReference>
<keyword evidence="5 8" id="KW-0560">Oxidoreductase</keyword>
<dbReference type="EMBL" id="FUFA01000004">
    <property type="protein sequence ID" value="SPM34765.1"/>
    <property type="molecule type" value="Genomic_DNA"/>
</dbReference>
<dbReference type="FunFam" id="1.10.630.10:FF:000018">
    <property type="entry name" value="Cytochrome P450 monooxygenase"/>
    <property type="match status" value="1"/>
</dbReference>
<evidence type="ECO:0000313" key="10">
    <source>
        <dbReference type="Proteomes" id="UP000240988"/>
    </source>
</evidence>
<keyword evidence="6 8" id="KW-0408">Iron</keyword>
<organism evidence="9 10">
    <name type="scientific">Mycobacterium rhizamassiliense</name>
    <dbReference type="NCBI Taxonomy" id="1841860"/>
    <lineage>
        <taxon>Bacteria</taxon>
        <taxon>Bacillati</taxon>
        <taxon>Actinomycetota</taxon>
        <taxon>Actinomycetes</taxon>
        <taxon>Mycobacteriales</taxon>
        <taxon>Mycobacteriaceae</taxon>
        <taxon>Mycobacterium</taxon>
    </lineage>
</organism>
<evidence type="ECO:0000256" key="6">
    <source>
        <dbReference type="ARBA" id="ARBA00023004"/>
    </source>
</evidence>
<dbReference type="STRING" id="1841860.GCA_900157375_02588"/>
<dbReference type="GO" id="GO:0020037">
    <property type="term" value="F:heme binding"/>
    <property type="evidence" value="ECO:0007669"/>
    <property type="project" value="InterPro"/>
</dbReference>
<keyword evidence="10" id="KW-1185">Reference proteome</keyword>
<dbReference type="PANTHER" id="PTHR46696:SF4">
    <property type="entry name" value="BIOTIN BIOSYNTHESIS CYTOCHROME P450"/>
    <property type="match status" value="1"/>
</dbReference>
<protein>
    <submittedName>
        <fullName evidence="9">Cytochrome P450</fullName>
    </submittedName>
</protein>
<dbReference type="SUPFAM" id="SSF48264">
    <property type="entry name" value="Cytochrome P450"/>
    <property type="match status" value="1"/>
</dbReference>
<evidence type="ECO:0000256" key="5">
    <source>
        <dbReference type="ARBA" id="ARBA00023002"/>
    </source>
</evidence>
<evidence type="ECO:0000256" key="7">
    <source>
        <dbReference type="ARBA" id="ARBA00023033"/>
    </source>
</evidence>
<sequence length="396" mass="44810">LSEDIYYDPWDVEIDLDPYPVYRRLRDEVPLYFNERHDFWGVSRYSDVEAALKDPNRLSSAKGDILEVVKTDPVMPPGVFINEDPPLHTIHRALVSRAFMPKKMRALEDKVRAFCSACLDPLVGGESFDFVLDLGRELPMRTIGMLAGIPDADQPSVRAEAHRVLRNEPGKPLPVDKDHYFDGDMFTEYVAWREKNPSDDLITELLNVEFEDETGTTRRLTKQELLIFLAVVAGAGVETTGRLFGWMGKVLAEHPDQRKELADDHSLIPVAIEELLRFEPPGPHVARYVATDDVQFQEQTVPAGSALLVMLASANRDERHFDDPDHFDIRRKPGGHLTFGRGAHFCVGAPLARLEGRIALEEVLKRFPEWQIDLGNARRSRTSTVRGWDSMPAFVG</sequence>
<gene>
    <name evidence="9" type="ORF">MRAB57_2585</name>
</gene>
<proteinExistence type="inferred from homology"/>
<name>A0A2U3NTJ7_9MYCO</name>
<dbReference type="GO" id="GO:0005506">
    <property type="term" value="F:iron ion binding"/>
    <property type="evidence" value="ECO:0007669"/>
    <property type="project" value="InterPro"/>
</dbReference>
<accession>A0A2U3NTJ7</accession>
<dbReference type="Pfam" id="PF00067">
    <property type="entry name" value="p450"/>
    <property type="match status" value="1"/>
</dbReference>
<dbReference type="InterPro" id="IPR017972">
    <property type="entry name" value="Cyt_P450_CS"/>
</dbReference>
<dbReference type="PROSITE" id="PS00086">
    <property type="entry name" value="CYTOCHROME_P450"/>
    <property type="match status" value="1"/>
</dbReference>
<dbReference type="InterPro" id="IPR001128">
    <property type="entry name" value="Cyt_P450"/>
</dbReference>
<evidence type="ECO:0000256" key="1">
    <source>
        <dbReference type="ARBA" id="ARBA00001971"/>
    </source>
</evidence>
<evidence type="ECO:0000313" key="9">
    <source>
        <dbReference type="EMBL" id="SPM34765.1"/>
    </source>
</evidence>
<dbReference type="InterPro" id="IPR002397">
    <property type="entry name" value="Cyt_P450_B"/>
</dbReference>
<dbReference type="PANTHER" id="PTHR46696">
    <property type="entry name" value="P450, PUTATIVE (EUROFUNG)-RELATED"/>
    <property type="match status" value="1"/>
</dbReference>